<dbReference type="Proteomes" id="UP000267606">
    <property type="component" value="Unassembled WGS sequence"/>
</dbReference>
<feature type="compositionally biased region" description="Basic and acidic residues" evidence="1">
    <location>
        <begin position="45"/>
        <end position="57"/>
    </location>
</feature>
<dbReference type="AlphaFoldDB" id="A0A183HM21"/>
<accession>A0A183HM21</accession>
<evidence type="ECO:0000256" key="1">
    <source>
        <dbReference type="SAM" id="MobiDB-lite"/>
    </source>
</evidence>
<evidence type="ECO:0000313" key="2">
    <source>
        <dbReference type="EMBL" id="VDO56149.1"/>
    </source>
</evidence>
<dbReference type="WBParaSite" id="OFLC_0000853201-mRNA-1">
    <property type="protein sequence ID" value="OFLC_0000853201-mRNA-1"/>
    <property type="gene ID" value="OFLC_0000853201"/>
</dbReference>
<keyword evidence="3" id="KW-1185">Reference proteome</keyword>
<sequence>MYISDDILHAQICHDSTTLMIPRSPRLVAVRMQRKLCDDSLQIKQRKDGPSTNERTRQRMAQMRSERCISRIADAQLRTY</sequence>
<gene>
    <name evidence="2" type="ORF">OFLC_LOCUS8535</name>
</gene>
<feature type="region of interest" description="Disordered" evidence="1">
    <location>
        <begin position="43"/>
        <end position="65"/>
    </location>
</feature>
<reference evidence="2 3" key="2">
    <citation type="submission" date="2018-11" db="EMBL/GenBank/DDBJ databases">
        <authorList>
            <consortium name="Pathogen Informatics"/>
        </authorList>
    </citation>
    <scope>NUCLEOTIDE SEQUENCE [LARGE SCALE GENOMIC DNA]</scope>
</reference>
<dbReference type="EMBL" id="UZAJ01009736">
    <property type="protein sequence ID" value="VDO56149.1"/>
    <property type="molecule type" value="Genomic_DNA"/>
</dbReference>
<reference evidence="4" key="1">
    <citation type="submission" date="2016-06" db="UniProtKB">
        <authorList>
            <consortium name="WormBaseParasite"/>
        </authorList>
    </citation>
    <scope>IDENTIFICATION</scope>
</reference>
<evidence type="ECO:0000313" key="3">
    <source>
        <dbReference type="Proteomes" id="UP000267606"/>
    </source>
</evidence>
<evidence type="ECO:0000313" key="4">
    <source>
        <dbReference type="WBParaSite" id="OFLC_0000853201-mRNA-1"/>
    </source>
</evidence>
<protein>
    <submittedName>
        <fullName evidence="2 4">Uncharacterized protein</fullName>
    </submittedName>
</protein>
<name>A0A183HM21_9BILA</name>
<organism evidence="4">
    <name type="scientific">Onchocerca flexuosa</name>
    <dbReference type="NCBI Taxonomy" id="387005"/>
    <lineage>
        <taxon>Eukaryota</taxon>
        <taxon>Metazoa</taxon>
        <taxon>Ecdysozoa</taxon>
        <taxon>Nematoda</taxon>
        <taxon>Chromadorea</taxon>
        <taxon>Rhabditida</taxon>
        <taxon>Spirurina</taxon>
        <taxon>Spiruromorpha</taxon>
        <taxon>Filarioidea</taxon>
        <taxon>Onchocercidae</taxon>
        <taxon>Onchocerca</taxon>
    </lineage>
</organism>
<proteinExistence type="predicted"/>